<evidence type="ECO:0000256" key="1">
    <source>
        <dbReference type="ARBA" id="ARBA00022737"/>
    </source>
</evidence>
<dbReference type="SUPFAM" id="SSF48452">
    <property type="entry name" value="TPR-like"/>
    <property type="match status" value="1"/>
</dbReference>
<dbReference type="PANTHER" id="PTHR44943">
    <property type="entry name" value="CELLULOSE SYNTHASE OPERON PROTEIN C"/>
    <property type="match status" value="1"/>
</dbReference>
<proteinExistence type="predicted"/>
<evidence type="ECO:0000256" key="2">
    <source>
        <dbReference type="ARBA" id="ARBA00022803"/>
    </source>
</evidence>
<comment type="caution">
    <text evidence="3">The sequence shown here is derived from an EMBL/GenBank/DDBJ whole genome shotgun (WGS) entry which is preliminary data.</text>
</comment>
<name>X1AS53_9ZZZZ</name>
<dbReference type="SMART" id="SM00028">
    <property type="entry name" value="TPR"/>
    <property type="match status" value="2"/>
</dbReference>
<dbReference type="InterPro" id="IPR019734">
    <property type="entry name" value="TPR_rpt"/>
</dbReference>
<gene>
    <name evidence="3" type="ORF">S01H4_17555</name>
</gene>
<dbReference type="InterPro" id="IPR051685">
    <property type="entry name" value="Ycf3/AcsC/BcsC/TPR_MFPF"/>
</dbReference>
<dbReference type="EMBL" id="BART01007743">
    <property type="protein sequence ID" value="GAG62711.1"/>
    <property type="molecule type" value="Genomic_DNA"/>
</dbReference>
<keyword evidence="2" id="KW-0802">TPR repeat</keyword>
<reference evidence="3" key="1">
    <citation type="journal article" date="2014" name="Front. Microbiol.">
        <title>High frequency of phylogenetically diverse reductive dehalogenase-homologous genes in deep subseafloor sedimentary metagenomes.</title>
        <authorList>
            <person name="Kawai M."/>
            <person name="Futagami T."/>
            <person name="Toyoda A."/>
            <person name="Takaki Y."/>
            <person name="Nishi S."/>
            <person name="Hori S."/>
            <person name="Arai W."/>
            <person name="Tsubouchi T."/>
            <person name="Morono Y."/>
            <person name="Uchiyama I."/>
            <person name="Ito T."/>
            <person name="Fujiyama A."/>
            <person name="Inagaki F."/>
            <person name="Takami H."/>
        </authorList>
    </citation>
    <scope>NUCLEOTIDE SEQUENCE</scope>
    <source>
        <strain evidence="3">Expedition CK06-06</strain>
    </source>
</reference>
<feature type="non-terminal residue" evidence="3">
    <location>
        <position position="212"/>
    </location>
</feature>
<dbReference type="Gene3D" id="1.25.40.10">
    <property type="entry name" value="Tetratricopeptide repeat domain"/>
    <property type="match status" value="1"/>
</dbReference>
<keyword evidence="1" id="KW-0677">Repeat</keyword>
<sequence length="212" mass="24838">MEELDNFLNEAKELLKNEDFEKAIAFLEALYSDNPSEKVKKTLIGALFLYGGYLNDDYVLEYEKSMEFFRRIIVLEPTNYKAHYNLGISYYNLEQYDDALNEYNRAIKINPNYKHCYYNIGLLYESIGKPLDAVKAHSKALEIDPNYIYAMHALNSLRQNLDNKNINENLPKKKKDIVKQLISLLKVSKRIRIDIIQEVLKVSKETLIELLI</sequence>
<accession>X1AS53</accession>
<dbReference type="PANTHER" id="PTHR44943:SF8">
    <property type="entry name" value="TPR REPEAT-CONTAINING PROTEIN MJ0263"/>
    <property type="match status" value="1"/>
</dbReference>
<dbReference type="PROSITE" id="PS50005">
    <property type="entry name" value="TPR"/>
    <property type="match status" value="2"/>
</dbReference>
<dbReference type="Pfam" id="PF00515">
    <property type="entry name" value="TPR_1"/>
    <property type="match status" value="2"/>
</dbReference>
<evidence type="ECO:0000313" key="3">
    <source>
        <dbReference type="EMBL" id="GAG62711.1"/>
    </source>
</evidence>
<protein>
    <submittedName>
        <fullName evidence="3">Uncharacterized protein</fullName>
    </submittedName>
</protein>
<dbReference type="PROSITE" id="PS50293">
    <property type="entry name" value="TPR_REGION"/>
    <property type="match status" value="1"/>
</dbReference>
<dbReference type="InterPro" id="IPR011990">
    <property type="entry name" value="TPR-like_helical_dom_sf"/>
</dbReference>
<organism evidence="3">
    <name type="scientific">marine sediment metagenome</name>
    <dbReference type="NCBI Taxonomy" id="412755"/>
    <lineage>
        <taxon>unclassified sequences</taxon>
        <taxon>metagenomes</taxon>
        <taxon>ecological metagenomes</taxon>
    </lineage>
</organism>
<dbReference type="AlphaFoldDB" id="X1AS53"/>